<dbReference type="PANTHER" id="PTHR46796">
    <property type="entry name" value="HTH-TYPE TRANSCRIPTIONAL ACTIVATOR RHAS-RELATED"/>
    <property type="match status" value="1"/>
</dbReference>
<comment type="caution">
    <text evidence="6">The sequence shown here is derived from an EMBL/GenBank/DDBJ whole genome shotgun (WGS) entry which is preliminary data.</text>
</comment>
<evidence type="ECO:0000256" key="4">
    <source>
        <dbReference type="SAM" id="MobiDB-lite"/>
    </source>
</evidence>
<dbReference type="PROSITE" id="PS01124">
    <property type="entry name" value="HTH_ARAC_FAMILY_2"/>
    <property type="match status" value="1"/>
</dbReference>
<reference evidence="7" key="1">
    <citation type="journal article" date="2019" name="Int. J. Syst. Evol. Microbiol.">
        <title>The Global Catalogue of Microorganisms (GCM) 10K type strain sequencing project: providing services to taxonomists for standard genome sequencing and annotation.</title>
        <authorList>
            <consortium name="The Broad Institute Genomics Platform"/>
            <consortium name="The Broad Institute Genome Sequencing Center for Infectious Disease"/>
            <person name="Wu L."/>
            <person name="Ma J."/>
        </authorList>
    </citation>
    <scope>NUCLEOTIDE SEQUENCE [LARGE SCALE GENOMIC DNA]</scope>
    <source>
        <strain evidence="7">JCM 4316</strain>
    </source>
</reference>
<evidence type="ECO:0000259" key="5">
    <source>
        <dbReference type="PROSITE" id="PS01124"/>
    </source>
</evidence>
<evidence type="ECO:0000313" key="7">
    <source>
        <dbReference type="Proteomes" id="UP001500253"/>
    </source>
</evidence>
<dbReference type="Pfam" id="PF12833">
    <property type="entry name" value="HTH_18"/>
    <property type="match status" value="1"/>
</dbReference>
<keyword evidence="3" id="KW-0804">Transcription</keyword>
<dbReference type="InterPro" id="IPR050204">
    <property type="entry name" value="AraC_XylS_family_regulators"/>
</dbReference>
<dbReference type="Gene3D" id="1.10.10.60">
    <property type="entry name" value="Homeodomain-like"/>
    <property type="match status" value="1"/>
</dbReference>
<dbReference type="InterPro" id="IPR018060">
    <property type="entry name" value="HTH_AraC"/>
</dbReference>
<evidence type="ECO:0000313" key="6">
    <source>
        <dbReference type="EMBL" id="GAA2356509.1"/>
    </source>
</evidence>
<proteinExistence type="predicted"/>
<keyword evidence="7" id="KW-1185">Reference proteome</keyword>
<evidence type="ECO:0000256" key="3">
    <source>
        <dbReference type="ARBA" id="ARBA00023163"/>
    </source>
</evidence>
<evidence type="ECO:0000256" key="1">
    <source>
        <dbReference type="ARBA" id="ARBA00023015"/>
    </source>
</evidence>
<keyword evidence="2" id="KW-0238">DNA-binding</keyword>
<keyword evidence="1" id="KW-0805">Transcription regulation</keyword>
<dbReference type="EMBL" id="BAAASD010000025">
    <property type="protein sequence ID" value="GAA2356509.1"/>
    <property type="molecule type" value="Genomic_DNA"/>
</dbReference>
<feature type="domain" description="HTH araC/xylS-type" evidence="5">
    <location>
        <begin position="202"/>
        <end position="302"/>
    </location>
</feature>
<dbReference type="Proteomes" id="UP001500253">
    <property type="component" value="Unassembled WGS sequence"/>
</dbReference>
<name>A0ABP5TQI5_9ACTN</name>
<dbReference type="SMART" id="SM00342">
    <property type="entry name" value="HTH_ARAC"/>
    <property type="match status" value="1"/>
</dbReference>
<dbReference type="PANTHER" id="PTHR46796:SF6">
    <property type="entry name" value="ARAC SUBFAMILY"/>
    <property type="match status" value="1"/>
</dbReference>
<dbReference type="InterPro" id="IPR009057">
    <property type="entry name" value="Homeodomain-like_sf"/>
</dbReference>
<sequence>MEAYVRAGSTMDRRVGPPRPVAGSPGARFRMAAGLDIVIREAAPLMSLGEGGPGPGPRLVAREAGEFLFVGVRDGGGVSPGPGGPGTPLRPGDILFYDTGLTHRLDLPPGSRLKVFLLSRTLLGVGDSGLRRLTAVPVRAGSRLGSLVSPFLSELAEMVATADPAVGEAIARNAVDLLATLVMEQLAPPPGDIADARRALLLRIQKFIERHLADPDLSPESIARAHHISVRYLHKLFRDEDTTVGRWIRHRRLEECQRELVRAKGRRTIAAVARRWGFTSPTHFSRVFRATYGMSPSEWQGAAG</sequence>
<protein>
    <recommendedName>
        <fullName evidence="5">HTH araC/xylS-type domain-containing protein</fullName>
    </recommendedName>
</protein>
<accession>A0ABP5TQI5</accession>
<dbReference type="SUPFAM" id="SSF46689">
    <property type="entry name" value="Homeodomain-like"/>
    <property type="match status" value="1"/>
</dbReference>
<dbReference type="InterPro" id="IPR020449">
    <property type="entry name" value="Tscrpt_reg_AraC-type_HTH"/>
</dbReference>
<gene>
    <name evidence="6" type="ORF">GCM10010246_52290</name>
</gene>
<dbReference type="PRINTS" id="PR00032">
    <property type="entry name" value="HTHARAC"/>
</dbReference>
<evidence type="ECO:0000256" key="2">
    <source>
        <dbReference type="ARBA" id="ARBA00023125"/>
    </source>
</evidence>
<feature type="region of interest" description="Disordered" evidence="4">
    <location>
        <begin position="1"/>
        <end position="23"/>
    </location>
</feature>
<organism evidence="6 7">
    <name type="scientific">Streptomyces cuspidosporus</name>
    <dbReference type="NCBI Taxonomy" id="66882"/>
    <lineage>
        <taxon>Bacteria</taxon>
        <taxon>Bacillati</taxon>
        <taxon>Actinomycetota</taxon>
        <taxon>Actinomycetes</taxon>
        <taxon>Kitasatosporales</taxon>
        <taxon>Streptomycetaceae</taxon>
        <taxon>Streptomyces</taxon>
    </lineage>
</organism>